<feature type="transmembrane region" description="Helical" evidence="1">
    <location>
        <begin position="192"/>
        <end position="225"/>
    </location>
</feature>
<feature type="transmembrane region" description="Helical" evidence="1">
    <location>
        <begin position="84"/>
        <end position="110"/>
    </location>
</feature>
<dbReference type="Proteomes" id="UP000199572">
    <property type="component" value="Unassembled WGS sequence"/>
</dbReference>
<proteinExistence type="predicted"/>
<feature type="transmembrane region" description="Helical" evidence="1">
    <location>
        <begin position="35"/>
        <end position="55"/>
    </location>
</feature>
<evidence type="ECO:0000313" key="3">
    <source>
        <dbReference type="Proteomes" id="UP000199572"/>
    </source>
</evidence>
<dbReference type="STRING" id="390241.SAMN04488023_104223"/>
<protein>
    <recommendedName>
        <fullName evidence="4">Membrane domain of glycerophosphoryl diester phosphodiesterase</fullName>
    </recommendedName>
</protein>
<name>A0A1H9LND4_9SPHI</name>
<accession>A0A1H9LND4</accession>
<organism evidence="2 3">
    <name type="scientific">Pedobacter rhizosphaerae</name>
    <dbReference type="NCBI Taxonomy" id="390241"/>
    <lineage>
        <taxon>Bacteria</taxon>
        <taxon>Pseudomonadati</taxon>
        <taxon>Bacteroidota</taxon>
        <taxon>Sphingobacteriia</taxon>
        <taxon>Sphingobacteriales</taxon>
        <taxon>Sphingobacteriaceae</taxon>
        <taxon>Pedobacter</taxon>
    </lineage>
</organism>
<evidence type="ECO:0000256" key="1">
    <source>
        <dbReference type="SAM" id="Phobius"/>
    </source>
</evidence>
<feature type="transmembrane region" description="Helical" evidence="1">
    <location>
        <begin position="130"/>
        <end position="159"/>
    </location>
</feature>
<dbReference type="AlphaFoldDB" id="A0A1H9LND4"/>
<dbReference type="RefSeq" id="WP_090882084.1">
    <property type="nucleotide sequence ID" value="NZ_FOGG01000004.1"/>
</dbReference>
<evidence type="ECO:0008006" key="4">
    <source>
        <dbReference type="Google" id="ProtNLM"/>
    </source>
</evidence>
<dbReference type="OrthoDB" id="1049480at2"/>
<reference evidence="3" key="1">
    <citation type="submission" date="2016-10" db="EMBL/GenBank/DDBJ databases">
        <authorList>
            <person name="Varghese N."/>
            <person name="Submissions S."/>
        </authorList>
    </citation>
    <scope>NUCLEOTIDE SEQUENCE [LARGE SCALE GENOMIC DNA]</scope>
    <source>
        <strain evidence="3">DSM 18610</strain>
    </source>
</reference>
<feature type="transmembrane region" description="Helical" evidence="1">
    <location>
        <begin position="245"/>
        <end position="265"/>
    </location>
</feature>
<keyword evidence="3" id="KW-1185">Reference proteome</keyword>
<evidence type="ECO:0000313" key="2">
    <source>
        <dbReference type="EMBL" id="SER12920.1"/>
    </source>
</evidence>
<keyword evidence="1" id="KW-1133">Transmembrane helix</keyword>
<keyword evidence="1" id="KW-0472">Membrane</keyword>
<sequence>MAQQVEFKKVRDFGEVIGDTFLFIKQNFNPLLKTFIYFCGFFMLAGLLTAIMVQLNMFRETGGMKIAPIYTSSYARISDFVGQYLLLIIFVMLFYNAIYVSVLSYIILYIEKGNIAPSTQEVWGYYKYYFFRILGSSFVAGIFMVICFICCIIPGIYVFPAMSLFYPIIIMENETLGHSFDRSFKLVKNEWWITAAILLVVWIITYFMSMVIQIPAAIIMMFSAITHTEQPISNAYIILSATGQYLSYIFFIIPIIASALIYFNLVERKESTGLMSRIESLGADAAERHHSEEEY</sequence>
<dbReference type="EMBL" id="FOGG01000004">
    <property type="protein sequence ID" value="SER12920.1"/>
    <property type="molecule type" value="Genomic_DNA"/>
</dbReference>
<gene>
    <name evidence="2" type="ORF">SAMN04488023_104223</name>
</gene>
<keyword evidence="1" id="KW-0812">Transmembrane</keyword>